<organism evidence="2 3">
    <name type="scientific">Escovopsis weberi</name>
    <dbReference type="NCBI Taxonomy" id="150374"/>
    <lineage>
        <taxon>Eukaryota</taxon>
        <taxon>Fungi</taxon>
        <taxon>Dikarya</taxon>
        <taxon>Ascomycota</taxon>
        <taxon>Pezizomycotina</taxon>
        <taxon>Sordariomycetes</taxon>
        <taxon>Hypocreomycetidae</taxon>
        <taxon>Hypocreales</taxon>
        <taxon>Hypocreaceae</taxon>
        <taxon>Escovopsis</taxon>
    </lineage>
</organism>
<dbReference type="EMBL" id="LGSR01000002">
    <property type="protein sequence ID" value="KOS23270.1"/>
    <property type="molecule type" value="Genomic_DNA"/>
</dbReference>
<evidence type="ECO:0000313" key="3">
    <source>
        <dbReference type="Proteomes" id="UP000053831"/>
    </source>
</evidence>
<name>A0A0M8NA86_ESCWE</name>
<accession>A0A0M8NA86</accession>
<evidence type="ECO:0000256" key="1">
    <source>
        <dbReference type="SAM" id="MobiDB-lite"/>
    </source>
</evidence>
<feature type="region of interest" description="Disordered" evidence="1">
    <location>
        <begin position="59"/>
        <end position="95"/>
    </location>
</feature>
<evidence type="ECO:0000313" key="2">
    <source>
        <dbReference type="EMBL" id="KOS23270.1"/>
    </source>
</evidence>
<protein>
    <submittedName>
        <fullName evidence="2">Uncharacterized protein</fullName>
    </submittedName>
</protein>
<dbReference type="OrthoDB" id="3946700at2759"/>
<feature type="compositionally biased region" description="Low complexity" evidence="1">
    <location>
        <begin position="21"/>
        <end position="31"/>
    </location>
</feature>
<keyword evidence="3" id="KW-1185">Reference proteome</keyword>
<sequence>MRRRRAELRRRSLGVPDFDLDGSLADDGSLGARYPARESRIPGAIARLRINRLRRQAERIHAASSGDETETDRSRQAGEGSAGRRVGPTGEDDEWMGLQRIMHSLAGREEIPDEMWAEVGLIRTLMRQEETN</sequence>
<comment type="caution">
    <text evidence="2">The sequence shown here is derived from an EMBL/GenBank/DDBJ whole genome shotgun (WGS) entry which is preliminary data.</text>
</comment>
<reference evidence="2 3" key="1">
    <citation type="submission" date="2015-07" db="EMBL/GenBank/DDBJ databases">
        <title>The genome of the fungus Escovopsis weberi, a specialized disease agent of ant agriculture.</title>
        <authorList>
            <person name="de Man T.J."/>
            <person name="Stajich J.E."/>
            <person name="Kubicek C.P."/>
            <person name="Chenthamara K."/>
            <person name="Atanasova L."/>
            <person name="Druzhinina I.S."/>
            <person name="Birnbaum S."/>
            <person name="Barribeau S.M."/>
            <person name="Teiling C."/>
            <person name="Suen G."/>
            <person name="Currie C."/>
            <person name="Gerardo N.M."/>
        </authorList>
    </citation>
    <scope>NUCLEOTIDE SEQUENCE [LARGE SCALE GENOMIC DNA]</scope>
</reference>
<gene>
    <name evidence="2" type="ORF">ESCO_003452</name>
</gene>
<dbReference type="Proteomes" id="UP000053831">
    <property type="component" value="Unassembled WGS sequence"/>
</dbReference>
<feature type="region of interest" description="Disordered" evidence="1">
    <location>
        <begin position="1"/>
        <end position="31"/>
    </location>
</feature>
<feature type="compositionally biased region" description="Basic residues" evidence="1">
    <location>
        <begin position="1"/>
        <end position="12"/>
    </location>
</feature>
<dbReference type="AlphaFoldDB" id="A0A0M8NA86"/>
<proteinExistence type="predicted"/>